<feature type="transmembrane region" description="Helical" evidence="7">
    <location>
        <begin position="111"/>
        <end position="133"/>
    </location>
</feature>
<dbReference type="SUPFAM" id="SSF103473">
    <property type="entry name" value="MFS general substrate transporter"/>
    <property type="match status" value="1"/>
</dbReference>
<name>A0A9W9D2M2_9PEZI</name>
<evidence type="ECO:0000256" key="2">
    <source>
        <dbReference type="ARBA" id="ARBA00006727"/>
    </source>
</evidence>
<dbReference type="EMBL" id="JAPEVB010000001">
    <property type="protein sequence ID" value="KAJ4397654.1"/>
    <property type="molecule type" value="Genomic_DNA"/>
</dbReference>
<feature type="transmembrane region" description="Helical" evidence="7">
    <location>
        <begin position="375"/>
        <end position="397"/>
    </location>
</feature>
<evidence type="ECO:0000256" key="1">
    <source>
        <dbReference type="ARBA" id="ARBA00004141"/>
    </source>
</evidence>
<feature type="transmembrane region" description="Helical" evidence="7">
    <location>
        <begin position="57"/>
        <end position="80"/>
    </location>
</feature>
<evidence type="ECO:0000256" key="7">
    <source>
        <dbReference type="SAM" id="Phobius"/>
    </source>
</evidence>
<feature type="transmembrane region" description="Helical" evidence="7">
    <location>
        <begin position="87"/>
        <end position="105"/>
    </location>
</feature>
<gene>
    <name evidence="9" type="ORF">N0V93_001887</name>
</gene>
<comment type="similarity">
    <text evidence="2">Belongs to the major facilitator superfamily. Monocarboxylate porter (TC 2.A.1.13) family.</text>
</comment>
<dbReference type="OrthoDB" id="5667at2759"/>
<dbReference type="Proteomes" id="UP001140453">
    <property type="component" value="Unassembled WGS sequence"/>
</dbReference>
<dbReference type="PANTHER" id="PTHR11360:SF224">
    <property type="entry name" value="MAJOR FACILITATOR SUPERFAMILY (MFS) PROFILE DOMAIN-CONTAINING PROTEIN-RELATED"/>
    <property type="match status" value="1"/>
</dbReference>
<feature type="transmembrane region" description="Helical" evidence="7">
    <location>
        <begin position="17"/>
        <end position="37"/>
    </location>
</feature>
<keyword evidence="3" id="KW-0813">Transport</keyword>
<feature type="transmembrane region" description="Helical" evidence="7">
    <location>
        <begin position="255"/>
        <end position="274"/>
    </location>
</feature>
<dbReference type="Pfam" id="PF07690">
    <property type="entry name" value="MFS_1"/>
    <property type="match status" value="1"/>
</dbReference>
<keyword evidence="10" id="KW-1185">Reference proteome</keyword>
<dbReference type="InterPro" id="IPR050327">
    <property type="entry name" value="Proton-linked_MCT"/>
</dbReference>
<evidence type="ECO:0000256" key="6">
    <source>
        <dbReference type="ARBA" id="ARBA00023136"/>
    </source>
</evidence>
<comment type="subcellular location">
    <subcellularLocation>
        <location evidence="1">Membrane</location>
        <topology evidence="1">Multi-pass membrane protein</topology>
    </subcellularLocation>
</comment>
<evidence type="ECO:0000313" key="9">
    <source>
        <dbReference type="EMBL" id="KAJ4397654.1"/>
    </source>
</evidence>
<protein>
    <recommendedName>
        <fullName evidence="8">Major facilitator superfamily (MFS) profile domain-containing protein</fullName>
    </recommendedName>
</protein>
<dbReference type="InterPro" id="IPR020846">
    <property type="entry name" value="MFS_dom"/>
</dbReference>
<keyword evidence="5 7" id="KW-1133">Transmembrane helix</keyword>
<dbReference type="GO" id="GO:0016020">
    <property type="term" value="C:membrane"/>
    <property type="evidence" value="ECO:0007669"/>
    <property type="project" value="UniProtKB-SubCell"/>
</dbReference>
<evidence type="ECO:0000256" key="5">
    <source>
        <dbReference type="ARBA" id="ARBA00022989"/>
    </source>
</evidence>
<accession>A0A9W9D2M2</accession>
<feature type="transmembrane region" description="Helical" evidence="7">
    <location>
        <begin position="311"/>
        <end position="338"/>
    </location>
</feature>
<sequence length="428" mass="46234">MHSTTTRDEPPDGGWQAWSVVFGSWCCNFIISGWLNALGVFQDYYSTDLFPNLPTSTIAIIPSLVDFLIFAGGPIFGLIYDKYGPRWLLSIGGTLHVLGILAASVSGEHFYALVLSQGVCSAIGASMMLYPAISTVSTWFSKRRALALGLTSTGGSLGGIAFPIMFQSLVPMIGFGWTMRACAMLIFGLAVVANLTVFSRIPPKPTTFEFKQYLKPFKNKAFQLLSLSMLAYLGLFLPLTYIIVQAQREGVPEYLAEKLVVIINASSMIGRIFPSWAADYVGRYNMAIIFSFLSSTVVWAFWIPLHNSDAGIIVFAVLYGIFSGAVIALTPALVAQIADVHEIGVWTGTLYGILGLITATSTLSAGAIVDDQDGNFLGLKIFCGASIALGFAFLVCARISLKGWRPKIKGLSVSKLQASHEDTHILTA</sequence>
<dbReference type="InterPro" id="IPR036259">
    <property type="entry name" value="MFS_trans_sf"/>
</dbReference>
<reference evidence="9" key="1">
    <citation type="submission" date="2022-10" db="EMBL/GenBank/DDBJ databases">
        <title>Tapping the CABI collections for fungal endophytes: first genome assemblies for Collariella, Neodidymelliopsis, Ascochyta clinopodiicola, Didymella pomorum, Didymosphaeria variabile, Neocosmospora piperis and Neocucurbitaria cava.</title>
        <authorList>
            <person name="Hill R."/>
        </authorList>
    </citation>
    <scope>NUCLEOTIDE SEQUENCE</scope>
    <source>
        <strain evidence="9">IMI 355082</strain>
    </source>
</reference>
<evidence type="ECO:0000256" key="3">
    <source>
        <dbReference type="ARBA" id="ARBA00022448"/>
    </source>
</evidence>
<evidence type="ECO:0000256" key="4">
    <source>
        <dbReference type="ARBA" id="ARBA00022692"/>
    </source>
</evidence>
<keyword evidence="6 7" id="KW-0472">Membrane</keyword>
<feature type="transmembrane region" description="Helical" evidence="7">
    <location>
        <begin position="222"/>
        <end position="243"/>
    </location>
</feature>
<feature type="transmembrane region" description="Helical" evidence="7">
    <location>
        <begin position="350"/>
        <end position="369"/>
    </location>
</feature>
<feature type="transmembrane region" description="Helical" evidence="7">
    <location>
        <begin position="145"/>
        <end position="166"/>
    </location>
</feature>
<dbReference type="GO" id="GO:0022857">
    <property type="term" value="F:transmembrane transporter activity"/>
    <property type="evidence" value="ECO:0007669"/>
    <property type="project" value="InterPro"/>
</dbReference>
<dbReference type="PANTHER" id="PTHR11360">
    <property type="entry name" value="MONOCARBOXYLATE TRANSPORTER"/>
    <property type="match status" value="1"/>
</dbReference>
<dbReference type="InterPro" id="IPR011701">
    <property type="entry name" value="MFS"/>
</dbReference>
<feature type="transmembrane region" description="Helical" evidence="7">
    <location>
        <begin position="178"/>
        <end position="201"/>
    </location>
</feature>
<feature type="domain" description="Major facilitator superfamily (MFS) profile" evidence="8">
    <location>
        <begin position="1"/>
        <end position="402"/>
    </location>
</feature>
<keyword evidence="4 7" id="KW-0812">Transmembrane</keyword>
<dbReference type="AlphaFoldDB" id="A0A9W9D2M2"/>
<evidence type="ECO:0000259" key="8">
    <source>
        <dbReference type="PROSITE" id="PS50850"/>
    </source>
</evidence>
<feature type="transmembrane region" description="Helical" evidence="7">
    <location>
        <begin position="286"/>
        <end position="305"/>
    </location>
</feature>
<organism evidence="9 10">
    <name type="scientific">Gnomoniopsis smithogilvyi</name>
    <dbReference type="NCBI Taxonomy" id="1191159"/>
    <lineage>
        <taxon>Eukaryota</taxon>
        <taxon>Fungi</taxon>
        <taxon>Dikarya</taxon>
        <taxon>Ascomycota</taxon>
        <taxon>Pezizomycotina</taxon>
        <taxon>Sordariomycetes</taxon>
        <taxon>Sordariomycetidae</taxon>
        <taxon>Diaporthales</taxon>
        <taxon>Gnomoniaceae</taxon>
        <taxon>Gnomoniopsis</taxon>
    </lineage>
</organism>
<evidence type="ECO:0000313" key="10">
    <source>
        <dbReference type="Proteomes" id="UP001140453"/>
    </source>
</evidence>
<proteinExistence type="inferred from homology"/>
<dbReference type="PROSITE" id="PS50850">
    <property type="entry name" value="MFS"/>
    <property type="match status" value="1"/>
</dbReference>
<comment type="caution">
    <text evidence="9">The sequence shown here is derived from an EMBL/GenBank/DDBJ whole genome shotgun (WGS) entry which is preliminary data.</text>
</comment>
<dbReference type="Gene3D" id="1.20.1250.20">
    <property type="entry name" value="MFS general substrate transporter like domains"/>
    <property type="match status" value="2"/>
</dbReference>